<protein>
    <submittedName>
        <fullName evidence="2">Uncharacterized protein</fullName>
    </submittedName>
</protein>
<proteinExistence type="predicted"/>
<evidence type="ECO:0000313" key="3">
    <source>
        <dbReference type="Proteomes" id="UP000324222"/>
    </source>
</evidence>
<comment type="caution">
    <text evidence="2">The sequence shown here is derived from an EMBL/GenBank/DDBJ whole genome shotgun (WGS) entry which is preliminary data.</text>
</comment>
<gene>
    <name evidence="2" type="ORF">E2C01_090794</name>
</gene>
<evidence type="ECO:0000313" key="2">
    <source>
        <dbReference type="EMBL" id="MPC95576.1"/>
    </source>
</evidence>
<dbReference type="Proteomes" id="UP000324222">
    <property type="component" value="Unassembled WGS sequence"/>
</dbReference>
<feature type="region of interest" description="Disordered" evidence="1">
    <location>
        <begin position="1"/>
        <end position="22"/>
    </location>
</feature>
<dbReference type="AlphaFoldDB" id="A0A5B7JMQ1"/>
<accession>A0A5B7JMQ1</accession>
<sequence length="64" mass="6941">MTADIDPQTASRTPGMVAVPGRGPPCRGRVAGKRIVLVAETVQSCNHPFTILHLRHATLRCYSE</sequence>
<evidence type="ECO:0000256" key="1">
    <source>
        <dbReference type="SAM" id="MobiDB-lite"/>
    </source>
</evidence>
<name>A0A5B7JMQ1_PORTR</name>
<dbReference type="EMBL" id="VSRR010102780">
    <property type="protein sequence ID" value="MPC95576.1"/>
    <property type="molecule type" value="Genomic_DNA"/>
</dbReference>
<reference evidence="2 3" key="1">
    <citation type="submission" date="2019-05" db="EMBL/GenBank/DDBJ databases">
        <title>Another draft genome of Portunus trituberculatus and its Hox gene families provides insights of decapod evolution.</title>
        <authorList>
            <person name="Jeong J.-H."/>
            <person name="Song I."/>
            <person name="Kim S."/>
            <person name="Choi T."/>
            <person name="Kim D."/>
            <person name="Ryu S."/>
            <person name="Kim W."/>
        </authorList>
    </citation>
    <scope>NUCLEOTIDE SEQUENCE [LARGE SCALE GENOMIC DNA]</scope>
    <source>
        <tissue evidence="2">Muscle</tissue>
    </source>
</reference>
<keyword evidence="3" id="KW-1185">Reference proteome</keyword>
<organism evidence="2 3">
    <name type="scientific">Portunus trituberculatus</name>
    <name type="common">Swimming crab</name>
    <name type="synonym">Neptunus trituberculatus</name>
    <dbReference type="NCBI Taxonomy" id="210409"/>
    <lineage>
        <taxon>Eukaryota</taxon>
        <taxon>Metazoa</taxon>
        <taxon>Ecdysozoa</taxon>
        <taxon>Arthropoda</taxon>
        <taxon>Crustacea</taxon>
        <taxon>Multicrustacea</taxon>
        <taxon>Malacostraca</taxon>
        <taxon>Eumalacostraca</taxon>
        <taxon>Eucarida</taxon>
        <taxon>Decapoda</taxon>
        <taxon>Pleocyemata</taxon>
        <taxon>Brachyura</taxon>
        <taxon>Eubrachyura</taxon>
        <taxon>Portunoidea</taxon>
        <taxon>Portunidae</taxon>
        <taxon>Portuninae</taxon>
        <taxon>Portunus</taxon>
    </lineage>
</organism>